<evidence type="ECO:0000256" key="1">
    <source>
        <dbReference type="SAM" id="MobiDB-lite"/>
    </source>
</evidence>
<proteinExistence type="predicted"/>
<keyword evidence="2" id="KW-1185">Reference proteome</keyword>
<dbReference type="Proteomes" id="UP000887540">
    <property type="component" value="Unplaced"/>
</dbReference>
<evidence type="ECO:0000313" key="2">
    <source>
        <dbReference type="Proteomes" id="UP000887540"/>
    </source>
</evidence>
<feature type="compositionally biased region" description="Polar residues" evidence="1">
    <location>
        <begin position="545"/>
        <end position="560"/>
    </location>
</feature>
<evidence type="ECO:0000313" key="3">
    <source>
        <dbReference type="WBParaSite" id="ACRNAN_Path_974.g3748.t1"/>
    </source>
</evidence>
<name>A0A914CE13_9BILA</name>
<accession>A0A914CE13</accession>
<dbReference type="AlphaFoldDB" id="A0A914CE13"/>
<protein>
    <submittedName>
        <fullName evidence="3">Uncharacterized protein</fullName>
    </submittedName>
</protein>
<feature type="compositionally biased region" description="Low complexity" evidence="1">
    <location>
        <begin position="561"/>
        <end position="580"/>
    </location>
</feature>
<feature type="region of interest" description="Disordered" evidence="1">
    <location>
        <begin position="506"/>
        <end position="580"/>
    </location>
</feature>
<dbReference type="WBParaSite" id="ACRNAN_Path_974.g3748.t1">
    <property type="protein sequence ID" value="ACRNAN_Path_974.g3748.t1"/>
    <property type="gene ID" value="ACRNAN_Path_974.g3748"/>
</dbReference>
<sequence length="580" mass="62746">MKDYQVSYDQGIPLTFPIVSKIATKTGQVSGASSSGSFGRMNSAKTGGYNLQFKSLLDKTPPRSIRHKKQQNINVDKKHKKASSDAGVVKGYFSSAYQQGYSGRPDAQVHAMKKGFRGAITRGFRGGMSRAGYMSSKSGYGTLYGANNFENTQNQYFSSMMLPGTLPPTNSIIHLQASTPPTFIPDGGMNFGANSLFSSNNNIGGNRINNNQGFASNNGYNNMNYVTETVDWEEIARKWKASSGNNHMNTFSSGAGNSNGNFFAFTTSSPISSGDSSFMHGFNGNNVGFNNFNGVNSRGNWRSNSNGMNMNTFNNAFNGNGQNLWSMGNTNMNTMNTNLGATRFGNTNFGANGNHGALLPTPIATNGFNSFNSFSGQHNFNGNTKTGLPTHFSSYKSKANNKLINPSEVINIPGAVDASLYSTNHERKGDSFMNSNQGNTFAQNTFTEQSNRFSGPGFESNGNTQNGLATSYQTMNNGMNERSSNNGMNGFNTENSFHNNLNMGQNEGGNNNFTPQNNFGQTNIEHQPTFGSTNTGPNAYKHGTNVYSSYTNNNEQFSQRSNQINSNGYGSSNGNMFAPK</sequence>
<reference evidence="3" key="1">
    <citation type="submission" date="2022-11" db="UniProtKB">
        <authorList>
            <consortium name="WormBaseParasite"/>
        </authorList>
    </citation>
    <scope>IDENTIFICATION</scope>
</reference>
<feature type="compositionally biased region" description="Polar residues" evidence="1">
    <location>
        <begin position="506"/>
        <end position="537"/>
    </location>
</feature>
<organism evidence="2 3">
    <name type="scientific">Acrobeloides nanus</name>
    <dbReference type="NCBI Taxonomy" id="290746"/>
    <lineage>
        <taxon>Eukaryota</taxon>
        <taxon>Metazoa</taxon>
        <taxon>Ecdysozoa</taxon>
        <taxon>Nematoda</taxon>
        <taxon>Chromadorea</taxon>
        <taxon>Rhabditida</taxon>
        <taxon>Tylenchina</taxon>
        <taxon>Cephalobomorpha</taxon>
        <taxon>Cephaloboidea</taxon>
        <taxon>Cephalobidae</taxon>
        <taxon>Acrobeloides</taxon>
    </lineage>
</organism>